<dbReference type="KEGG" id="ehx:EMIHUDRAFT_248400"/>
<dbReference type="EnsemblProtists" id="EOD10357">
    <property type="protein sequence ID" value="EOD10357"/>
    <property type="gene ID" value="EMIHUDRAFT_248400"/>
</dbReference>
<dbReference type="RefSeq" id="XP_005762786.1">
    <property type="nucleotide sequence ID" value="XM_005762729.1"/>
</dbReference>
<protein>
    <submittedName>
        <fullName evidence="3">Uncharacterized protein</fullName>
    </submittedName>
</protein>
<feature type="chain" id="PRO_5044280435" evidence="2">
    <location>
        <begin position="26"/>
        <end position="196"/>
    </location>
</feature>
<reference evidence="3" key="2">
    <citation type="submission" date="2024-10" db="UniProtKB">
        <authorList>
            <consortium name="EnsemblProtists"/>
        </authorList>
    </citation>
    <scope>IDENTIFICATION</scope>
</reference>
<name>A0A0D3IGH2_EMIH1</name>
<sequence>MFGSSMAAFLAAFWLLASMLLNIDTTPNLFHAALTLFMLATSYFLSSYRSMQTELDAARTDAAEERVSMQAELDAARTDAAGMQAELDAARTDAAEERVSMQAELDAARTDAAGMQAELDAARTDAAGMQAELDAARTDAAGMQAELDAARTELDKTELDKLRWRDLANDMKNRLYRAMYGSSSESWPPHRELLIS</sequence>
<keyword evidence="4" id="KW-1185">Reference proteome</keyword>
<accession>A0A0D3IGH2</accession>
<reference evidence="4" key="1">
    <citation type="journal article" date="2013" name="Nature">
        <title>Pan genome of the phytoplankton Emiliania underpins its global distribution.</title>
        <authorList>
            <person name="Read B.A."/>
            <person name="Kegel J."/>
            <person name="Klute M.J."/>
            <person name="Kuo A."/>
            <person name="Lefebvre S.C."/>
            <person name="Maumus F."/>
            <person name="Mayer C."/>
            <person name="Miller J."/>
            <person name="Monier A."/>
            <person name="Salamov A."/>
            <person name="Young J."/>
            <person name="Aguilar M."/>
            <person name="Claverie J.M."/>
            <person name="Frickenhaus S."/>
            <person name="Gonzalez K."/>
            <person name="Herman E.K."/>
            <person name="Lin Y.C."/>
            <person name="Napier J."/>
            <person name="Ogata H."/>
            <person name="Sarno A.F."/>
            <person name="Shmutz J."/>
            <person name="Schroeder D."/>
            <person name="de Vargas C."/>
            <person name="Verret F."/>
            <person name="von Dassow P."/>
            <person name="Valentin K."/>
            <person name="Van de Peer Y."/>
            <person name="Wheeler G."/>
            <person name="Dacks J.B."/>
            <person name="Delwiche C.F."/>
            <person name="Dyhrman S.T."/>
            <person name="Glockner G."/>
            <person name="John U."/>
            <person name="Richards T."/>
            <person name="Worden A.Z."/>
            <person name="Zhang X."/>
            <person name="Grigoriev I.V."/>
            <person name="Allen A.E."/>
            <person name="Bidle K."/>
            <person name="Borodovsky M."/>
            <person name="Bowler C."/>
            <person name="Brownlee C."/>
            <person name="Cock J.M."/>
            <person name="Elias M."/>
            <person name="Gladyshev V.N."/>
            <person name="Groth M."/>
            <person name="Guda C."/>
            <person name="Hadaegh A."/>
            <person name="Iglesias-Rodriguez M.D."/>
            <person name="Jenkins J."/>
            <person name="Jones B.M."/>
            <person name="Lawson T."/>
            <person name="Leese F."/>
            <person name="Lindquist E."/>
            <person name="Lobanov A."/>
            <person name="Lomsadze A."/>
            <person name="Malik S.B."/>
            <person name="Marsh M.E."/>
            <person name="Mackinder L."/>
            <person name="Mock T."/>
            <person name="Mueller-Roeber B."/>
            <person name="Pagarete A."/>
            <person name="Parker M."/>
            <person name="Probert I."/>
            <person name="Quesneville H."/>
            <person name="Raines C."/>
            <person name="Rensing S.A."/>
            <person name="Riano-Pachon D.M."/>
            <person name="Richier S."/>
            <person name="Rokitta S."/>
            <person name="Shiraiwa Y."/>
            <person name="Soanes D.M."/>
            <person name="van der Giezen M."/>
            <person name="Wahlund T.M."/>
            <person name="Williams B."/>
            <person name="Wilson W."/>
            <person name="Wolfe G."/>
            <person name="Wurch L.L."/>
        </authorList>
    </citation>
    <scope>NUCLEOTIDE SEQUENCE</scope>
</reference>
<feature type="signal peptide" evidence="2">
    <location>
        <begin position="1"/>
        <end position="25"/>
    </location>
</feature>
<keyword evidence="1" id="KW-0175">Coiled coil</keyword>
<dbReference type="AlphaFoldDB" id="A0A0D3IGH2"/>
<organism evidence="3 4">
    <name type="scientific">Emiliania huxleyi (strain CCMP1516)</name>
    <dbReference type="NCBI Taxonomy" id="280463"/>
    <lineage>
        <taxon>Eukaryota</taxon>
        <taxon>Haptista</taxon>
        <taxon>Haptophyta</taxon>
        <taxon>Prymnesiophyceae</taxon>
        <taxon>Isochrysidales</taxon>
        <taxon>Noelaerhabdaceae</taxon>
        <taxon>Emiliania</taxon>
    </lineage>
</organism>
<feature type="coiled-coil region" evidence="1">
    <location>
        <begin position="73"/>
        <end position="160"/>
    </location>
</feature>
<proteinExistence type="predicted"/>
<dbReference type="Gene3D" id="1.10.287.1490">
    <property type="match status" value="1"/>
</dbReference>
<dbReference type="GeneID" id="17256508"/>
<evidence type="ECO:0000313" key="3">
    <source>
        <dbReference type="EnsemblProtists" id="EOD10357"/>
    </source>
</evidence>
<dbReference type="PaxDb" id="2903-EOD10357"/>
<evidence type="ECO:0000256" key="2">
    <source>
        <dbReference type="SAM" id="SignalP"/>
    </source>
</evidence>
<dbReference type="HOGENOM" id="CLU_1513286_0_0_1"/>
<evidence type="ECO:0000313" key="4">
    <source>
        <dbReference type="Proteomes" id="UP000013827"/>
    </source>
</evidence>
<dbReference type="Proteomes" id="UP000013827">
    <property type="component" value="Unassembled WGS sequence"/>
</dbReference>
<evidence type="ECO:0000256" key="1">
    <source>
        <dbReference type="SAM" id="Coils"/>
    </source>
</evidence>
<keyword evidence="2" id="KW-0732">Signal</keyword>